<evidence type="ECO:0000256" key="19">
    <source>
        <dbReference type="RuleBase" id="RU366068"/>
    </source>
</evidence>
<dbReference type="PANTHER" id="PTHR10617:SF107">
    <property type="entry name" value="ELECTRON TRANSFER FLAVOPROTEIN-UBIQUINONE OXIDOREDUCTASE, MITOCHONDRIAL"/>
    <property type="match status" value="1"/>
</dbReference>
<keyword evidence="12 19" id="KW-0560">Oxidoreductase</keyword>
<dbReference type="SUPFAM" id="SSF51905">
    <property type="entry name" value="FAD/NAD(P)-binding domain"/>
    <property type="match status" value="1"/>
</dbReference>
<comment type="subcellular location">
    <subcellularLocation>
        <location evidence="3">Mitochondrion inner membrane</location>
    </subcellularLocation>
</comment>
<comment type="cofactor">
    <cofactor evidence="19">
        <name>[4Fe-4S] cluster</name>
        <dbReference type="ChEBI" id="CHEBI:49883"/>
    </cofactor>
    <text evidence="19">Binds 1 [4Fe-4S] cluster.</text>
</comment>
<dbReference type="Proteomes" id="UP000305067">
    <property type="component" value="Unassembled WGS sequence"/>
</dbReference>
<gene>
    <name evidence="22" type="ORF">BDV98DRAFT_554577</name>
</gene>
<dbReference type="GO" id="GO:0046872">
    <property type="term" value="F:metal ion binding"/>
    <property type="evidence" value="ECO:0007669"/>
    <property type="project" value="UniProtKB-KW"/>
</dbReference>
<keyword evidence="11 19" id="KW-0249">Electron transport</keyword>
<dbReference type="EC" id="1.5.5.1" evidence="19"/>
<evidence type="ECO:0000256" key="20">
    <source>
        <dbReference type="SAM" id="MobiDB-lite"/>
    </source>
</evidence>
<dbReference type="SUPFAM" id="SSF54862">
    <property type="entry name" value="4Fe-4S ferredoxins"/>
    <property type="match status" value="1"/>
</dbReference>
<keyword evidence="7 19" id="KW-0479">Metal-binding</keyword>
<evidence type="ECO:0000256" key="15">
    <source>
        <dbReference type="ARBA" id="ARBA00023075"/>
    </source>
</evidence>
<dbReference type="PROSITE" id="PS51379">
    <property type="entry name" value="4FE4S_FER_2"/>
    <property type="match status" value="1"/>
</dbReference>
<dbReference type="FunFam" id="3.30.70.20:FF:000015">
    <property type="entry name" value="Electron transfer flavoprotein-ubiquinone oxidoreductase"/>
    <property type="match status" value="1"/>
</dbReference>
<feature type="compositionally biased region" description="Basic and acidic residues" evidence="20">
    <location>
        <begin position="543"/>
        <end position="562"/>
    </location>
</feature>
<dbReference type="GO" id="GO:0004174">
    <property type="term" value="F:electron-transferring-flavoprotein dehydrogenase activity"/>
    <property type="evidence" value="ECO:0007669"/>
    <property type="project" value="UniProtKB-UniRule"/>
</dbReference>
<reference evidence="22 23" key="1">
    <citation type="journal article" date="2019" name="Nat. Ecol. Evol.">
        <title>Megaphylogeny resolves global patterns of mushroom evolution.</title>
        <authorList>
            <person name="Varga T."/>
            <person name="Krizsan K."/>
            <person name="Foldi C."/>
            <person name="Dima B."/>
            <person name="Sanchez-Garcia M."/>
            <person name="Sanchez-Ramirez S."/>
            <person name="Szollosi G.J."/>
            <person name="Szarkandi J.G."/>
            <person name="Papp V."/>
            <person name="Albert L."/>
            <person name="Andreopoulos W."/>
            <person name="Angelini C."/>
            <person name="Antonin V."/>
            <person name="Barry K.W."/>
            <person name="Bougher N.L."/>
            <person name="Buchanan P."/>
            <person name="Buyck B."/>
            <person name="Bense V."/>
            <person name="Catcheside P."/>
            <person name="Chovatia M."/>
            <person name="Cooper J."/>
            <person name="Damon W."/>
            <person name="Desjardin D."/>
            <person name="Finy P."/>
            <person name="Geml J."/>
            <person name="Haridas S."/>
            <person name="Hughes K."/>
            <person name="Justo A."/>
            <person name="Karasinski D."/>
            <person name="Kautmanova I."/>
            <person name="Kiss B."/>
            <person name="Kocsube S."/>
            <person name="Kotiranta H."/>
            <person name="LaButti K.M."/>
            <person name="Lechner B.E."/>
            <person name="Liimatainen K."/>
            <person name="Lipzen A."/>
            <person name="Lukacs Z."/>
            <person name="Mihaltcheva S."/>
            <person name="Morgado L.N."/>
            <person name="Niskanen T."/>
            <person name="Noordeloos M.E."/>
            <person name="Ohm R.A."/>
            <person name="Ortiz-Santana B."/>
            <person name="Ovrebo C."/>
            <person name="Racz N."/>
            <person name="Riley R."/>
            <person name="Savchenko A."/>
            <person name="Shiryaev A."/>
            <person name="Soop K."/>
            <person name="Spirin V."/>
            <person name="Szebenyi C."/>
            <person name="Tomsovsky M."/>
            <person name="Tulloss R.E."/>
            <person name="Uehling J."/>
            <person name="Grigoriev I.V."/>
            <person name="Vagvolgyi C."/>
            <person name="Papp T."/>
            <person name="Martin F.M."/>
            <person name="Miettinen O."/>
            <person name="Hibbett D.S."/>
            <person name="Nagy L.G."/>
        </authorList>
    </citation>
    <scope>NUCLEOTIDE SEQUENCE [LARGE SCALE GENOMIC DNA]</scope>
    <source>
        <strain evidence="22 23">CBS 309.79</strain>
    </source>
</reference>
<keyword evidence="6 19" id="KW-0285">Flavoprotein</keyword>
<evidence type="ECO:0000256" key="17">
    <source>
        <dbReference type="ARBA" id="ARBA00023136"/>
    </source>
</evidence>
<dbReference type="Pfam" id="PF05187">
    <property type="entry name" value="Fer4_ETF_QO"/>
    <property type="match status" value="1"/>
</dbReference>
<dbReference type="InterPro" id="IPR040156">
    <property type="entry name" value="ETF-QO"/>
</dbReference>
<evidence type="ECO:0000259" key="21">
    <source>
        <dbReference type="PROSITE" id="PS51379"/>
    </source>
</evidence>
<evidence type="ECO:0000256" key="16">
    <source>
        <dbReference type="ARBA" id="ARBA00023128"/>
    </source>
</evidence>
<evidence type="ECO:0000256" key="1">
    <source>
        <dbReference type="ARBA" id="ARBA00001974"/>
    </source>
</evidence>
<comment type="function">
    <text evidence="2 19">Accepts electrons from ETF and reduces ubiquinone.</text>
</comment>
<dbReference type="InterPro" id="IPR017896">
    <property type="entry name" value="4Fe4S_Fe-S-bd"/>
</dbReference>
<evidence type="ECO:0000256" key="3">
    <source>
        <dbReference type="ARBA" id="ARBA00004273"/>
    </source>
</evidence>
<accession>A0A5C3Q4E6</accession>
<name>A0A5C3Q4E6_9AGAR</name>
<organism evidence="22 23">
    <name type="scientific">Pterulicium gracile</name>
    <dbReference type="NCBI Taxonomy" id="1884261"/>
    <lineage>
        <taxon>Eukaryota</taxon>
        <taxon>Fungi</taxon>
        <taxon>Dikarya</taxon>
        <taxon>Basidiomycota</taxon>
        <taxon>Agaricomycotina</taxon>
        <taxon>Agaricomycetes</taxon>
        <taxon>Agaricomycetidae</taxon>
        <taxon>Agaricales</taxon>
        <taxon>Pleurotineae</taxon>
        <taxon>Pterulaceae</taxon>
        <taxon>Pterulicium</taxon>
    </lineage>
</organism>
<dbReference type="InterPro" id="IPR049398">
    <property type="entry name" value="ETF-QO/FixC_UQ-bd"/>
</dbReference>
<dbReference type="Gene3D" id="3.30.9.90">
    <property type="match status" value="1"/>
</dbReference>
<keyword evidence="9 19" id="KW-0274">FAD</keyword>
<dbReference type="GO" id="GO:0051539">
    <property type="term" value="F:4 iron, 4 sulfur cluster binding"/>
    <property type="evidence" value="ECO:0007669"/>
    <property type="project" value="UniProtKB-UniRule"/>
</dbReference>
<evidence type="ECO:0000256" key="13">
    <source>
        <dbReference type="ARBA" id="ARBA00023004"/>
    </source>
</evidence>
<evidence type="ECO:0000256" key="7">
    <source>
        <dbReference type="ARBA" id="ARBA00022723"/>
    </source>
</evidence>
<proteinExistence type="inferred from homology"/>
<evidence type="ECO:0000256" key="6">
    <source>
        <dbReference type="ARBA" id="ARBA00022630"/>
    </source>
</evidence>
<dbReference type="InterPro" id="IPR007859">
    <property type="entry name" value="ETF-QO/FixX_C"/>
</dbReference>
<evidence type="ECO:0000256" key="12">
    <source>
        <dbReference type="ARBA" id="ARBA00023002"/>
    </source>
</evidence>
<keyword evidence="14 19" id="KW-0411">Iron-sulfur</keyword>
<keyword evidence="10" id="KW-0809">Transit peptide</keyword>
<dbReference type="GO" id="GO:0005743">
    <property type="term" value="C:mitochondrial inner membrane"/>
    <property type="evidence" value="ECO:0007669"/>
    <property type="project" value="UniProtKB-SubCell"/>
</dbReference>
<protein>
    <recommendedName>
        <fullName evidence="19">Electron transfer flavoprotein-ubiquinone oxidoreductase</fullName>
        <shortName evidence="19">ETF-QO</shortName>
        <ecNumber evidence="19">1.5.5.1</ecNumber>
    </recommendedName>
</protein>
<evidence type="ECO:0000256" key="2">
    <source>
        <dbReference type="ARBA" id="ARBA00002819"/>
    </source>
</evidence>
<keyword evidence="23" id="KW-1185">Reference proteome</keyword>
<dbReference type="InterPro" id="IPR036188">
    <property type="entry name" value="FAD/NAD-bd_sf"/>
</dbReference>
<keyword evidence="13 19" id="KW-0408">Iron</keyword>
<evidence type="ECO:0000313" key="23">
    <source>
        <dbReference type="Proteomes" id="UP000305067"/>
    </source>
</evidence>
<dbReference type="OrthoDB" id="437331at2759"/>
<dbReference type="Gene3D" id="3.30.70.20">
    <property type="match status" value="1"/>
</dbReference>
<evidence type="ECO:0000256" key="10">
    <source>
        <dbReference type="ARBA" id="ARBA00022946"/>
    </source>
</evidence>
<sequence>MPLRIPTTSSLPISRSVVKRSLHRSSRVLARESFDPRNVERAQDEVDVCIVGGGPAGLSAAIRLKQLEKEKGNDIRVIVLEKGGEIGSHILSGAVIEPRALNELLPSWQQDYPSNPLHTLATSSTMRFLTSSYALPMPHPPQMSNKGNYIVSLSRFSAWLGSIAEEMGVEVYPGFAGAQLLYTEDGKGVRGVVTNEVGLDKGRKMKDSFEPGMEFHAKLTLIAEGARGSLAKTAIRRFNLDKDSDPHTYGIGLKEVWRVDPKKWEKGKVVHTMGWPVDYKTYAGGWVYHMGGAEGEEEGLVSIGYVIGTDWENPYMSPYREFQRLKHHPYYRDLLSGDSTRLAYGARMINEGGLQSIPKTVFPGGALIGCSAGFLNVPKIKGTHLAMKSGMVAAECAYDAIFPSIASSPSTSSESESTTEEGTQEVLSMDTFEPAWRSSWIHPDLHEVRNFHPSFSTPLGIWGGMAYSGTDALFLRGRTPWTFRNRKKLTDAQRTKKAAECKPIEYPAFQPPLSTDLMTSVALTGTNHAEDQPVHLRVMTGAESDKAHSAGEVERESEERRKEHVRVNVGEYAGLLGRACPAGVYEYVDAGEGEAGSVGGKKLVINSQNCIHCKLCDVKTPTEDITWTVPEGGGGPKYTLT</sequence>
<evidence type="ECO:0000313" key="22">
    <source>
        <dbReference type="EMBL" id="TFK96944.1"/>
    </source>
</evidence>
<keyword evidence="16" id="KW-0496">Mitochondrion</keyword>
<dbReference type="PRINTS" id="PR00368">
    <property type="entry name" value="FADPNR"/>
</dbReference>
<dbReference type="STRING" id="1884261.A0A5C3Q4E6"/>
<evidence type="ECO:0000256" key="14">
    <source>
        <dbReference type="ARBA" id="ARBA00023014"/>
    </source>
</evidence>
<dbReference type="PANTHER" id="PTHR10617">
    <property type="entry name" value="ELECTRON TRANSFER FLAVOPROTEIN-UBIQUINONE OXIDOREDUCTASE"/>
    <property type="match status" value="1"/>
</dbReference>
<dbReference type="Gene3D" id="3.50.50.60">
    <property type="entry name" value="FAD/NAD(P)-binding domain"/>
    <property type="match status" value="1"/>
</dbReference>
<dbReference type="SUPFAM" id="SSF54373">
    <property type="entry name" value="FAD-linked reductases, C-terminal domain"/>
    <property type="match status" value="1"/>
</dbReference>
<comment type="cofactor">
    <cofactor evidence="1 19">
        <name>FAD</name>
        <dbReference type="ChEBI" id="CHEBI:57692"/>
    </cofactor>
</comment>
<evidence type="ECO:0000256" key="8">
    <source>
        <dbReference type="ARBA" id="ARBA00022792"/>
    </source>
</evidence>
<evidence type="ECO:0000256" key="5">
    <source>
        <dbReference type="ARBA" id="ARBA00022448"/>
    </source>
</evidence>
<dbReference type="AlphaFoldDB" id="A0A5C3Q4E6"/>
<comment type="similarity">
    <text evidence="4">Belongs to the ETF-QO/FixC family.</text>
</comment>
<comment type="catalytic activity">
    <reaction evidence="18 19">
        <text>a ubiquinone + reduced [electron-transfer flavoprotein] = a ubiquinol + oxidized [electron-transfer flavoprotein] + H(+)</text>
        <dbReference type="Rhea" id="RHEA:24052"/>
        <dbReference type="Rhea" id="RHEA-COMP:9565"/>
        <dbReference type="Rhea" id="RHEA-COMP:9566"/>
        <dbReference type="Rhea" id="RHEA-COMP:10685"/>
        <dbReference type="Rhea" id="RHEA-COMP:10686"/>
        <dbReference type="ChEBI" id="CHEBI:15378"/>
        <dbReference type="ChEBI" id="CHEBI:16389"/>
        <dbReference type="ChEBI" id="CHEBI:17976"/>
        <dbReference type="ChEBI" id="CHEBI:57692"/>
        <dbReference type="ChEBI" id="CHEBI:58307"/>
        <dbReference type="EC" id="1.5.5.1"/>
    </reaction>
</comment>
<evidence type="ECO:0000256" key="4">
    <source>
        <dbReference type="ARBA" id="ARBA00006796"/>
    </source>
</evidence>
<keyword evidence="8" id="KW-0999">Mitochondrion inner membrane</keyword>
<evidence type="ECO:0000256" key="9">
    <source>
        <dbReference type="ARBA" id="ARBA00022827"/>
    </source>
</evidence>
<dbReference type="Pfam" id="PF21162">
    <property type="entry name" value="ETFQO_UQ-bd"/>
    <property type="match status" value="1"/>
</dbReference>
<dbReference type="EMBL" id="ML178852">
    <property type="protein sequence ID" value="TFK96944.1"/>
    <property type="molecule type" value="Genomic_DNA"/>
</dbReference>
<keyword evidence="15 19" id="KW-0830">Ubiquinone</keyword>
<dbReference type="Pfam" id="PF13450">
    <property type="entry name" value="NAD_binding_8"/>
    <property type="match status" value="1"/>
</dbReference>
<evidence type="ECO:0000256" key="11">
    <source>
        <dbReference type="ARBA" id="ARBA00022982"/>
    </source>
</evidence>
<feature type="region of interest" description="Disordered" evidence="20">
    <location>
        <begin position="542"/>
        <end position="562"/>
    </location>
</feature>
<keyword evidence="17" id="KW-0472">Membrane</keyword>
<feature type="domain" description="4Fe-4S ferredoxin-type" evidence="21">
    <location>
        <begin position="601"/>
        <end position="630"/>
    </location>
</feature>
<evidence type="ECO:0000256" key="18">
    <source>
        <dbReference type="ARBA" id="ARBA00052682"/>
    </source>
</evidence>
<keyword evidence="5 19" id="KW-0813">Transport</keyword>